<dbReference type="Pfam" id="PF20256">
    <property type="entry name" value="MoCoBD_2"/>
    <property type="match status" value="1"/>
</dbReference>
<keyword evidence="2" id="KW-0560">Oxidoreductase</keyword>
<dbReference type="SMART" id="SM01008">
    <property type="entry name" value="Ald_Xan_dh_C"/>
    <property type="match status" value="1"/>
</dbReference>
<sequence length="701" mass="75285">MTERLESREKVTGRARYAFEYQIENVAYASAVQASVGKGEVRSVDTEAALRMPGVIAVLSCENAPALSDTSDGELALFQSRTVAYRGQFVAAVVGETLETAREAARLVKVEYAEERPDFTLRTDHPGLYKPDKVNPAFPTDTEQGDPEDAFGRSAVRVDVTYRTPAEHNNPMEPHTTLAQWNDDGSLTLYDSTQGASAVQATIAKIFGLEPSQVRVVSPHVGGGFGSKGQPRPSVVLAAMCARAAGRPVKFAVPRQQMFATTGYRTPTIQRMRLGCDENGRLNAVLHDVFEQTSTLREFAEQTATPTRVMYRAPHRRTSHRVVRLDVPTPSWMRAPGETPGMYALESAMDELAVAAGIDPVELRVRNDTDREPDSGLPFSSRNLVACLREGADRFGWEHRDPTPGVRREGRKLIGTGVAAATYPAYLRPNRATARAEPDGTFTVRIAAADIGTGARTALSLIAAETLKSDLDHVRVEIGDSSFPRASVAGGSAGTASWGTAVVRACEALRGKLNGVVSGGSGGSSPHTGHGEVPPEGLEASVDTSEEVDGRDEYARHAFGAQFAEVEVDADTGETRVRRMLGVFAAGRIINPTTARSQFIGGMTMGIGMALMEESVMDPEFGDYLNRDLAQYHVPACADVRDIEAVWLEESDPHLNPMGAKGIGEIGIVGAAAAVGNAVHHATGIRVRDLPVTPPKLLHHL</sequence>
<dbReference type="InterPro" id="IPR016208">
    <property type="entry name" value="Ald_Oxase/xanthine_DH-like"/>
</dbReference>
<evidence type="ECO:0000256" key="2">
    <source>
        <dbReference type="ARBA" id="ARBA00023002"/>
    </source>
</evidence>
<dbReference type="GO" id="GO:0016491">
    <property type="term" value="F:oxidoreductase activity"/>
    <property type="evidence" value="ECO:0007669"/>
    <property type="project" value="UniProtKB-KW"/>
</dbReference>
<name>A0A239NEL0_9ACTN</name>
<protein>
    <submittedName>
        <fullName evidence="5">Xanthine dehydrogenase YagR molybdenum-binding subunit</fullName>
    </submittedName>
</protein>
<proteinExistence type="predicted"/>
<dbReference type="Gene3D" id="3.30.365.10">
    <property type="entry name" value="Aldehyde oxidase/xanthine dehydrogenase, molybdopterin binding domain"/>
    <property type="match status" value="4"/>
</dbReference>
<keyword evidence="1" id="KW-0500">Molybdenum</keyword>
<dbReference type="InterPro" id="IPR000674">
    <property type="entry name" value="Ald_Oxase/Xan_DH_a/b"/>
</dbReference>
<evidence type="ECO:0000313" key="5">
    <source>
        <dbReference type="EMBL" id="SNT52738.1"/>
    </source>
</evidence>
<dbReference type="AlphaFoldDB" id="A0A239NEL0"/>
<dbReference type="PANTHER" id="PTHR11908:SF132">
    <property type="entry name" value="ALDEHYDE OXIDASE 1-RELATED"/>
    <property type="match status" value="1"/>
</dbReference>
<evidence type="ECO:0000256" key="1">
    <source>
        <dbReference type="ARBA" id="ARBA00022505"/>
    </source>
</evidence>
<dbReference type="SUPFAM" id="SSF56003">
    <property type="entry name" value="Molybdenum cofactor-binding domain"/>
    <property type="match status" value="1"/>
</dbReference>
<feature type="region of interest" description="Disordered" evidence="3">
    <location>
        <begin position="517"/>
        <end position="549"/>
    </location>
</feature>
<dbReference type="Pfam" id="PF01315">
    <property type="entry name" value="Ald_Xan_dh_C"/>
    <property type="match status" value="1"/>
</dbReference>
<evidence type="ECO:0000259" key="4">
    <source>
        <dbReference type="SMART" id="SM01008"/>
    </source>
</evidence>
<dbReference type="Gene3D" id="3.90.1170.50">
    <property type="entry name" value="Aldehyde oxidase/xanthine dehydrogenase, a/b hammerhead"/>
    <property type="match status" value="1"/>
</dbReference>
<keyword evidence="6" id="KW-1185">Reference proteome</keyword>
<dbReference type="Pfam" id="PF02738">
    <property type="entry name" value="MoCoBD_1"/>
    <property type="match status" value="1"/>
</dbReference>
<dbReference type="InterPro" id="IPR046867">
    <property type="entry name" value="AldOxase/xan_DH_MoCoBD2"/>
</dbReference>
<accession>A0A239NEL0</accession>
<dbReference type="GO" id="GO:0005506">
    <property type="term" value="F:iron ion binding"/>
    <property type="evidence" value="ECO:0007669"/>
    <property type="project" value="InterPro"/>
</dbReference>
<dbReference type="InterPro" id="IPR037165">
    <property type="entry name" value="AldOxase/xan_DH_Mopterin-bd_sf"/>
</dbReference>
<dbReference type="InterPro" id="IPR036856">
    <property type="entry name" value="Ald_Oxase/Xan_DH_a/b_sf"/>
</dbReference>
<dbReference type="EMBL" id="FZOR01000039">
    <property type="protein sequence ID" value="SNT52738.1"/>
    <property type="molecule type" value="Genomic_DNA"/>
</dbReference>
<evidence type="ECO:0000256" key="3">
    <source>
        <dbReference type="SAM" id="MobiDB-lite"/>
    </source>
</evidence>
<gene>
    <name evidence="5" type="ORF">SAMN05443665_103946</name>
</gene>
<dbReference type="Proteomes" id="UP000198318">
    <property type="component" value="Unassembled WGS sequence"/>
</dbReference>
<dbReference type="SUPFAM" id="SSF54665">
    <property type="entry name" value="CO dehydrogenase molybdoprotein N-domain-like"/>
    <property type="match status" value="1"/>
</dbReference>
<organism evidence="5 6">
    <name type="scientific">Actinomadura meyerae</name>
    <dbReference type="NCBI Taxonomy" id="240840"/>
    <lineage>
        <taxon>Bacteria</taxon>
        <taxon>Bacillati</taxon>
        <taxon>Actinomycetota</taxon>
        <taxon>Actinomycetes</taxon>
        <taxon>Streptosporangiales</taxon>
        <taxon>Thermomonosporaceae</taxon>
        <taxon>Actinomadura</taxon>
    </lineage>
</organism>
<dbReference type="RefSeq" id="WP_089329653.1">
    <property type="nucleotide sequence ID" value="NZ_FZOR01000039.1"/>
</dbReference>
<reference evidence="5 6" key="1">
    <citation type="submission" date="2017-06" db="EMBL/GenBank/DDBJ databases">
        <authorList>
            <person name="Kim H.J."/>
            <person name="Triplett B.A."/>
        </authorList>
    </citation>
    <scope>NUCLEOTIDE SEQUENCE [LARGE SCALE GENOMIC DNA]</scope>
    <source>
        <strain evidence="5 6">DSM 44715</strain>
    </source>
</reference>
<feature type="domain" description="Aldehyde oxidase/xanthine dehydrogenase a/b hammerhead" evidence="4">
    <location>
        <begin position="12"/>
        <end position="116"/>
    </location>
</feature>
<dbReference type="PANTHER" id="PTHR11908">
    <property type="entry name" value="XANTHINE DEHYDROGENASE"/>
    <property type="match status" value="1"/>
</dbReference>
<dbReference type="OrthoDB" id="9758509at2"/>
<dbReference type="InterPro" id="IPR008274">
    <property type="entry name" value="AldOxase/xan_DH_MoCoBD1"/>
</dbReference>
<evidence type="ECO:0000313" key="6">
    <source>
        <dbReference type="Proteomes" id="UP000198318"/>
    </source>
</evidence>